<keyword evidence="3" id="KW-1185">Reference proteome</keyword>
<protein>
    <submittedName>
        <fullName evidence="2">Uncharacterized protein</fullName>
    </submittedName>
</protein>
<organism evidence="2 3">
    <name type="scientific">Endocarpon pusillum</name>
    <dbReference type="NCBI Taxonomy" id="364733"/>
    <lineage>
        <taxon>Eukaryota</taxon>
        <taxon>Fungi</taxon>
        <taxon>Dikarya</taxon>
        <taxon>Ascomycota</taxon>
        <taxon>Pezizomycotina</taxon>
        <taxon>Eurotiomycetes</taxon>
        <taxon>Chaetothyriomycetidae</taxon>
        <taxon>Verrucariales</taxon>
        <taxon>Verrucariaceae</taxon>
        <taxon>Endocarpon</taxon>
    </lineage>
</organism>
<feature type="region of interest" description="Disordered" evidence="1">
    <location>
        <begin position="56"/>
        <end position="79"/>
    </location>
</feature>
<dbReference type="AlphaFoldDB" id="A0A8H7E1E3"/>
<proteinExistence type="predicted"/>
<dbReference type="EMBL" id="JAACFV010000134">
    <property type="protein sequence ID" value="KAF7504538.1"/>
    <property type="molecule type" value="Genomic_DNA"/>
</dbReference>
<accession>A0A8H7E1E3</accession>
<sequence length="79" mass="8610">MLEIVSAMTDSREVWFAKLGSLMAQSVSLTTLNEPVLLSQDECIFEDLEVVLGALDGENDVSDEDAGHASNEDEETEGY</sequence>
<evidence type="ECO:0000313" key="2">
    <source>
        <dbReference type="EMBL" id="KAF7504538.1"/>
    </source>
</evidence>
<comment type="caution">
    <text evidence="2">The sequence shown here is derived from an EMBL/GenBank/DDBJ whole genome shotgun (WGS) entry which is preliminary data.</text>
</comment>
<reference evidence="2" key="1">
    <citation type="submission" date="2020-02" db="EMBL/GenBank/DDBJ databases">
        <authorList>
            <person name="Palmer J.M."/>
        </authorList>
    </citation>
    <scope>NUCLEOTIDE SEQUENCE</scope>
    <source>
        <strain evidence="2">EPUS1.4</strain>
        <tissue evidence="2">Thallus</tissue>
    </source>
</reference>
<gene>
    <name evidence="2" type="ORF">GJ744_002094</name>
</gene>
<dbReference type="Proteomes" id="UP000606974">
    <property type="component" value="Unassembled WGS sequence"/>
</dbReference>
<evidence type="ECO:0000313" key="3">
    <source>
        <dbReference type="Proteomes" id="UP000606974"/>
    </source>
</evidence>
<evidence type="ECO:0000256" key="1">
    <source>
        <dbReference type="SAM" id="MobiDB-lite"/>
    </source>
</evidence>
<name>A0A8H7E1E3_9EURO</name>